<dbReference type="InterPro" id="IPR017926">
    <property type="entry name" value="GATASE"/>
</dbReference>
<organism evidence="10 11">
    <name type="scientific">Clostridium aestuarii</name>
    <dbReference type="NCBI Taxonomy" id="338193"/>
    <lineage>
        <taxon>Bacteria</taxon>
        <taxon>Bacillati</taxon>
        <taxon>Bacillota</taxon>
        <taxon>Clostridia</taxon>
        <taxon>Eubacteriales</taxon>
        <taxon>Clostridiaceae</taxon>
        <taxon>Clostridium</taxon>
    </lineage>
</organism>
<dbReference type="NCBIfam" id="TIGR01368">
    <property type="entry name" value="CPSaseIIsmall"/>
    <property type="match status" value="1"/>
</dbReference>
<dbReference type="SUPFAM" id="SSF52021">
    <property type="entry name" value="Carbamoyl phosphate synthetase, small subunit N-terminal domain"/>
    <property type="match status" value="1"/>
</dbReference>
<dbReference type="Gene3D" id="3.50.30.20">
    <property type="entry name" value="Carbamoyl-phosphate synthase small subunit, N-terminal domain"/>
    <property type="match status" value="1"/>
</dbReference>
<dbReference type="PROSITE" id="PS51273">
    <property type="entry name" value="GATASE_TYPE_1"/>
    <property type="match status" value="1"/>
</dbReference>
<evidence type="ECO:0000313" key="11">
    <source>
        <dbReference type="Proteomes" id="UP001078443"/>
    </source>
</evidence>
<dbReference type="PRINTS" id="PR00099">
    <property type="entry name" value="CPSGATASE"/>
</dbReference>
<dbReference type="GO" id="GO:0004088">
    <property type="term" value="F:carbamoyl-phosphate synthase (glutamine-hydrolyzing) activity"/>
    <property type="evidence" value="ECO:0007669"/>
    <property type="project" value="UniProtKB-EC"/>
</dbReference>
<evidence type="ECO:0000313" key="10">
    <source>
        <dbReference type="EMBL" id="MCY6484437.1"/>
    </source>
</evidence>
<evidence type="ECO:0000256" key="8">
    <source>
        <dbReference type="HAMAP-Rule" id="MF_01209"/>
    </source>
</evidence>
<evidence type="ECO:0000256" key="6">
    <source>
        <dbReference type="ARBA" id="ARBA00022962"/>
    </source>
</evidence>
<dbReference type="InterPro" id="IPR050472">
    <property type="entry name" value="Anth_synth/Amidotransfase"/>
</dbReference>
<feature type="binding site" evidence="8">
    <location>
        <position position="247"/>
    </location>
    <ligand>
        <name>L-glutamine</name>
        <dbReference type="ChEBI" id="CHEBI:58359"/>
    </ligand>
</feature>
<comment type="similarity">
    <text evidence="2 8">Belongs to the CarA family.</text>
</comment>
<gene>
    <name evidence="8 10" type="primary">carA</name>
    <name evidence="10" type="ORF">OW763_08810</name>
</gene>
<feature type="active site" description="Nucleophile" evidence="8">
    <location>
        <position position="246"/>
    </location>
</feature>
<dbReference type="NCBIfam" id="NF009475">
    <property type="entry name" value="PRK12838.1"/>
    <property type="match status" value="1"/>
</dbReference>
<proteinExistence type="inferred from homology"/>
<feature type="binding site" evidence="8">
    <location>
        <position position="290"/>
    </location>
    <ligand>
        <name>L-glutamine</name>
        <dbReference type="ChEBI" id="CHEBI:58359"/>
    </ligand>
</feature>
<dbReference type="Proteomes" id="UP001078443">
    <property type="component" value="Unassembled WGS sequence"/>
</dbReference>
<dbReference type="PRINTS" id="PR00096">
    <property type="entry name" value="GATASE"/>
</dbReference>
<dbReference type="PRINTS" id="PR00097">
    <property type="entry name" value="ANTSNTHASEII"/>
</dbReference>
<dbReference type="CDD" id="cd01744">
    <property type="entry name" value="GATase1_CPSase"/>
    <property type="match status" value="1"/>
</dbReference>
<dbReference type="InterPro" id="IPR036480">
    <property type="entry name" value="CarbP_synth_ssu_N_sf"/>
</dbReference>
<evidence type="ECO:0000256" key="1">
    <source>
        <dbReference type="ARBA" id="ARBA00005077"/>
    </source>
</evidence>
<comment type="pathway">
    <text evidence="1 8">Amino-acid biosynthesis; L-arginine biosynthesis; carbamoyl phosphate from bicarbonate: step 1/1.</text>
</comment>
<dbReference type="PANTHER" id="PTHR43418">
    <property type="entry name" value="MULTIFUNCTIONAL TRYPTOPHAN BIOSYNTHESIS PROTEIN-RELATED"/>
    <property type="match status" value="1"/>
</dbReference>
<keyword evidence="4 8" id="KW-0547">Nucleotide-binding</keyword>
<sequence>MNATVYLEDGTIFNGKGFGKRGTSVGELVFNTSMTGYQEIVTDPSYAGQIINMTYPLIGNYGVNKTENESKKIYAKGLIVKSICESPSNFMNEKTLSSMLEEMGIVGVQGLDTRSITKKIRNSGTMKCVITTENLTISELEQYIKNYDSSKNYVQEVSTEKIYNIKGKGHKVVLMDFGAKANIIENLKNRGCDITVVPYNTSLKKIMEINPDGIMLSNGPGDPKDVPEVVETVKQLIKYKTTFGICLGHQIIALALGGNTYKMKFGHRGGNHGVYDIEKDKAYITSQNHGYAVDRDSIKNKDIIITHTNLNDDTVEGMKHKFLPVFSVQFHPEGAPGPIDSAYLFDKFISNMDNSIEEQAI</sequence>
<keyword evidence="11" id="KW-1185">Reference proteome</keyword>
<feature type="binding site" evidence="8">
    <location>
        <position position="221"/>
    </location>
    <ligand>
        <name>L-glutamine</name>
        <dbReference type="ChEBI" id="CHEBI:58359"/>
    </ligand>
</feature>
<feature type="binding site" evidence="8">
    <location>
        <position position="288"/>
    </location>
    <ligand>
        <name>L-glutamine</name>
        <dbReference type="ChEBI" id="CHEBI:58359"/>
    </ligand>
</feature>
<keyword evidence="5 8" id="KW-0067">ATP-binding</keyword>
<feature type="binding site" evidence="8">
    <location>
        <position position="45"/>
    </location>
    <ligand>
        <name>L-glutamine</name>
        <dbReference type="ChEBI" id="CHEBI:58359"/>
    </ligand>
</feature>
<comment type="catalytic activity">
    <reaction evidence="8">
        <text>L-glutamine + H2O = L-glutamate + NH4(+)</text>
        <dbReference type="Rhea" id="RHEA:15889"/>
        <dbReference type="ChEBI" id="CHEBI:15377"/>
        <dbReference type="ChEBI" id="CHEBI:28938"/>
        <dbReference type="ChEBI" id="CHEBI:29985"/>
        <dbReference type="ChEBI" id="CHEBI:58359"/>
    </reaction>
</comment>
<dbReference type="HAMAP" id="MF_01209">
    <property type="entry name" value="CPSase_S_chain"/>
    <property type="match status" value="1"/>
</dbReference>
<dbReference type="SUPFAM" id="SSF52317">
    <property type="entry name" value="Class I glutamine amidotransferase-like"/>
    <property type="match status" value="1"/>
</dbReference>
<evidence type="ECO:0000256" key="4">
    <source>
        <dbReference type="ARBA" id="ARBA00022741"/>
    </source>
</evidence>
<evidence type="ECO:0000256" key="3">
    <source>
        <dbReference type="ARBA" id="ARBA00022598"/>
    </source>
</evidence>
<feature type="binding site" evidence="8">
    <location>
        <position position="250"/>
    </location>
    <ligand>
        <name>L-glutamine</name>
        <dbReference type="ChEBI" id="CHEBI:58359"/>
    </ligand>
</feature>
<dbReference type="InterPro" id="IPR029062">
    <property type="entry name" value="Class_I_gatase-like"/>
</dbReference>
<dbReference type="InterPro" id="IPR006274">
    <property type="entry name" value="CarbamoylP_synth_ssu"/>
</dbReference>
<keyword evidence="8" id="KW-0028">Amino-acid biosynthesis</keyword>
<comment type="caution">
    <text evidence="10">The sequence shown here is derived from an EMBL/GenBank/DDBJ whole genome shotgun (WGS) entry which is preliminary data.</text>
</comment>
<dbReference type="EC" id="6.3.5.5" evidence="8"/>
<dbReference type="Gene3D" id="3.40.50.880">
    <property type="match status" value="1"/>
</dbReference>
<evidence type="ECO:0000259" key="9">
    <source>
        <dbReference type="SMART" id="SM01097"/>
    </source>
</evidence>
<evidence type="ECO:0000256" key="7">
    <source>
        <dbReference type="ARBA" id="ARBA00048816"/>
    </source>
</evidence>
<dbReference type="EMBL" id="JAPQER010000003">
    <property type="protein sequence ID" value="MCY6484437.1"/>
    <property type="molecule type" value="Genomic_DNA"/>
</dbReference>
<dbReference type="PANTHER" id="PTHR43418:SF7">
    <property type="entry name" value="CARBAMOYL-PHOSPHATE SYNTHASE SMALL CHAIN"/>
    <property type="match status" value="1"/>
</dbReference>
<reference evidence="10" key="1">
    <citation type="submission" date="2022-12" db="EMBL/GenBank/DDBJ databases">
        <authorList>
            <person name="Wang J."/>
        </authorList>
    </citation>
    <scope>NUCLEOTIDE SEQUENCE</scope>
    <source>
        <strain evidence="10">HY-45-18</strain>
    </source>
</reference>
<evidence type="ECO:0000256" key="5">
    <source>
        <dbReference type="ARBA" id="ARBA00022840"/>
    </source>
</evidence>
<protein>
    <recommendedName>
        <fullName evidence="8">Carbamoyl phosphate synthase small chain</fullName>
        <ecNumber evidence="8">6.3.5.5</ecNumber>
    </recommendedName>
    <alternativeName>
        <fullName evidence="8">Carbamoyl phosphate synthetase glutamine chain</fullName>
    </alternativeName>
</protein>
<feature type="binding site" evidence="8">
    <location>
        <position position="219"/>
    </location>
    <ligand>
        <name>L-glutamine</name>
        <dbReference type="ChEBI" id="CHEBI:58359"/>
    </ligand>
</feature>
<dbReference type="InterPro" id="IPR002474">
    <property type="entry name" value="CarbamoylP_synth_ssu_N"/>
</dbReference>
<comment type="subunit">
    <text evidence="8">Composed of two chains; the small (or glutamine) chain promotes the hydrolysis of glutamine to ammonia, which is used by the large (or ammonia) chain to synthesize carbamoyl phosphate. Tetramer of heterodimers (alpha,beta)4.</text>
</comment>
<keyword evidence="3 8" id="KW-0436">Ligase</keyword>
<feature type="region of interest" description="CPSase" evidence="8">
    <location>
        <begin position="1"/>
        <end position="170"/>
    </location>
</feature>
<comment type="pathway">
    <text evidence="8">Pyrimidine metabolism; UMP biosynthesis via de novo pathway; (S)-dihydroorotate from bicarbonate: step 1/3.</text>
</comment>
<feature type="binding site" evidence="8">
    <location>
        <position position="291"/>
    </location>
    <ligand>
        <name>L-glutamine</name>
        <dbReference type="ChEBI" id="CHEBI:58359"/>
    </ligand>
</feature>
<comment type="function">
    <text evidence="8">Small subunit of the glutamine-dependent carbamoyl phosphate synthetase (CPSase). CPSase catalyzes the formation of carbamoyl phosphate from the ammonia moiety of glutamine, carbonate, and phosphate donated by ATP, constituting the first step of 2 biosynthetic pathways, one leading to arginine and/or urea and the other to pyrimidine nucleotides. The small subunit (glutamine amidotransferase) binds and cleaves glutamine to supply the large subunit with the substrate ammonia.</text>
</comment>
<dbReference type="InterPro" id="IPR035686">
    <property type="entry name" value="CPSase_GATase1"/>
</dbReference>
<name>A0ABT4D020_9CLOT</name>
<comment type="catalytic activity">
    <reaction evidence="7 8">
        <text>hydrogencarbonate + L-glutamine + 2 ATP + H2O = carbamoyl phosphate + L-glutamate + 2 ADP + phosphate + 2 H(+)</text>
        <dbReference type="Rhea" id="RHEA:18633"/>
        <dbReference type="ChEBI" id="CHEBI:15377"/>
        <dbReference type="ChEBI" id="CHEBI:15378"/>
        <dbReference type="ChEBI" id="CHEBI:17544"/>
        <dbReference type="ChEBI" id="CHEBI:29985"/>
        <dbReference type="ChEBI" id="CHEBI:30616"/>
        <dbReference type="ChEBI" id="CHEBI:43474"/>
        <dbReference type="ChEBI" id="CHEBI:58228"/>
        <dbReference type="ChEBI" id="CHEBI:58359"/>
        <dbReference type="ChEBI" id="CHEBI:456216"/>
        <dbReference type="EC" id="6.3.5.5"/>
    </reaction>
</comment>
<accession>A0ABT4D020</accession>
<keyword evidence="8" id="KW-0665">Pyrimidine biosynthesis</keyword>
<feature type="active site" evidence="8">
    <location>
        <position position="333"/>
    </location>
</feature>
<evidence type="ECO:0000256" key="2">
    <source>
        <dbReference type="ARBA" id="ARBA00007800"/>
    </source>
</evidence>
<feature type="domain" description="Carbamoyl-phosphate synthase small subunit N-terminal" evidence="9">
    <location>
        <begin position="1"/>
        <end position="131"/>
    </location>
</feature>
<keyword evidence="6 8" id="KW-0315">Glutamine amidotransferase</keyword>
<dbReference type="Pfam" id="PF00117">
    <property type="entry name" value="GATase"/>
    <property type="match status" value="1"/>
</dbReference>
<dbReference type="SMART" id="SM01097">
    <property type="entry name" value="CPSase_sm_chain"/>
    <property type="match status" value="1"/>
</dbReference>
<dbReference type="RefSeq" id="WP_268040738.1">
    <property type="nucleotide sequence ID" value="NZ_JAPQER010000003.1"/>
</dbReference>
<dbReference type="Pfam" id="PF00988">
    <property type="entry name" value="CPSase_sm_chain"/>
    <property type="match status" value="1"/>
</dbReference>
<keyword evidence="8" id="KW-0055">Arginine biosynthesis</keyword>
<feature type="active site" evidence="8">
    <location>
        <position position="331"/>
    </location>
</feature>